<dbReference type="SUPFAM" id="SSF51735">
    <property type="entry name" value="NAD(P)-binding Rossmann-fold domains"/>
    <property type="match status" value="1"/>
</dbReference>
<reference evidence="7" key="1">
    <citation type="submission" date="2020-10" db="EMBL/GenBank/DDBJ databases">
        <authorList>
            <person name="Kadnikov V."/>
            <person name="Beletsky A.V."/>
            <person name="Mardanov A.V."/>
            <person name="Karnachuk O.V."/>
            <person name="Ravin N.V."/>
        </authorList>
    </citation>
    <scope>NUCLEOTIDE SEQUENCE</scope>
    <source>
        <strain evidence="7">Bu02</strain>
    </source>
</reference>
<dbReference type="InterPro" id="IPR006036">
    <property type="entry name" value="K_uptake_TrkA"/>
</dbReference>
<accession>A0AAT9LG37</accession>
<dbReference type="InterPro" id="IPR036291">
    <property type="entry name" value="NAD(P)-bd_dom_sf"/>
</dbReference>
<dbReference type="PANTHER" id="PTHR43833:SF8">
    <property type="entry name" value="TRK SYSTEM POTASSIUM UPTAKE PROTEIN TRKA"/>
    <property type="match status" value="1"/>
</dbReference>
<keyword evidence="3" id="KW-0630">Potassium</keyword>
<keyword evidence="2" id="KW-0633">Potassium transport</keyword>
<dbReference type="GO" id="GO:0005886">
    <property type="term" value="C:plasma membrane"/>
    <property type="evidence" value="ECO:0007669"/>
    <property type="project" value="InterPro"/>
</dbReference>
<evidence type="ECO:0000313" key="7">
    <source>
        <dbReference type="EMBL" id="QUL99187.1"/>
    </source>
</evidence>
<dbReference type="InterPro" id="IPR050721">
    <property type="entry name" value="Trk_Ktr_HKT_K-transport"/>
</dbReference>
<keyword evidence="4" id="KW-0520">NAD</keyword>
<dbReference type="AlphaFoldDB" id="A0AAT9LG37"/>
<dbReference type="PANTHER" id="PTHR43833">
    <property type="entry name" value="POTASSIUM CHANNEL PROTEIN 2-RELATED-RELATED"/>
    <property type="match status" value="1"/>
</dbReference>
<dbReference type="GO" id="GO:0015079">
    <property type="term" value="F:potassium ion transmembrane transporter activity"/>
    <property type="evidence" value="ECO:0007669"/>
    <property type="project" value="InterPro"/>
</dbReference>
<proteinExistence type="predicted"/>
<dbReference type="KEGG" id="fcz:IMF26_03785"/>
<dbReference type="Gene3D" id="3.30.70.1450">
    <property type="entry name" value="Regulator of K+ conductance, C-terminal domain"/>
    <property type="match status" value="1"/>
</dbReference>
<sequence>MYGIIVGCGRLGSALATAFSQEGHDVVVIDRDRKAFDRLGSGFNGSTVVGTGIDEEVLRQAGIEKADFVCAVTSSDTVNLMVAQVARKIFNVQKVVARIFEPQKEEIYRDLGIEAICITHTGVHEIMDALRLEGLFNKKMSLGAGLLDVVSFTATEAIAGKSCGEISIPRKFRVISINREGHVVMAENDDIISPGDVLTAIIRIDAEDVVLELLGLARPDRKKNGGTLKS</sequence>
<dbReference type="Gene3D" id="3.40.50.720">
    <property type="entry name" value="NAD(P)-binding Rossmann-like Domain"/>
    <property type="match status" value="1"/>
</dbReference>
<dbReference type="PROSITE" id="PS51201">
    <property type="entry name" value="RCK_N"/>
    <property type="match status" value="1"/>
</dbReference>
<evidence type="ECO:0000256" key="1">
    <source>
        <dbReference type="ARBA" id="ARBA00017378"/>
    </source>
</evidence>
<organism evidence="7">
    <name type="scientific">Candidatus Fermentithermobacillus carboniphilus</name>
    <dbReference type="NCBI Taxonomy" id="3085328"/>
    <lineage>
        <taxon>Bacteria</taxon>
        <taxon>Bacillati</taxon>
        <taxon>Bacillota</taxon>
        <taxon>Candidatus Fermentithermobacillia</taxon>
        <taxon>Candidatus Fermentithermobacillales</taxon>
        <taxon>Candidatus Fermentithermobacillaceae</taxon>
        <taxon>Candidatus Fermentithermobacillus</taxon>
    </lineage>
</organism>
<name>A0AAT9LG37_9FIRM</name>
<keyword evidence="2" id="KW-0813">Transport</keyword>
<evidence type="ECO:0000256" key="3">
    <source>
        <dbReference type="ARBA" id="ARBA00022958"/>
    </source>
</evidence>
<evidence type="ECO:0000259" key="5">
    <source>
        <dbReference type="PROSITE" id="PS51201"/>
    </source>
</evidence>
<feature type="domain" description="RCK N-terminal" evidence="5">
    <location>
        <begin position="1"/>
        <end position="120"/>
    </location>
</feature>
<dbReference type="EMBL" id="CP062796">
    <property type="protein sequence ID" value="QUL99187.1"/>
    <property type="molecule type" value="Genomic_DNA"/>
</dbReference>
<dbReference type="InterPro" id="IPR036721">
    <property type="entry name" value="RCK_C_sf"/>
</dbReference>
<evidence type="ECO:0000259" key="6">
    <source>
        <dbReference type="PROSITE" id="PS51202"/>
    </source>
</evidence>
<dbReference type="SUPFAM" id="SSF116726">
    <property type="entry name" value="TrkA C-terminal domain-like"/>
    <property type="match status" value="1"/>
</dbReference>
<dbReference type="InterPro" id="IPR003148">
    <property type="entry name" value="RCK_N"/>
</dbReference>
<dbReference type="PROSITE" id="PS51202">
    <property type="entry name" value="RCK_C"/>
    <property type="match status" value="1"/>
</dbReference>
<feature type="domain" description="RCK C-terminal" evidence="6">
    <location>
        <begin position="137"/>
        <end position="216"/>
    </location>
</feature>
<evidence type="ECO:0000256" key="2">
    <source>
        <dbReference type="ARBA" id="ARBA00022538"/>
    </source>
</evidence>
<dbReference type="InterPro" id="IPR006037">
    <property type="entry name" value="RCK_C"/>
</dbReference>
<protein>
    <recommendedName>
        <fullName evidence="1">Trk system potassium uptake protein TrkA</fullName>
    </recommendedName>
</protein>
<reference evidence="7" key="2">
    <citation type="journal article" date="2023" name="Biology">
        <title>Prokaryotic Life Associated with Coal-Fire Gas Vents Revealed by Metagenomics.</title>
        <authorList>
            <person name="Kadnikov V.V."/>
            <person name="Mardanov A.V."/>
            <person name="Beletsky A.V."/>
            <person name="Karnachuk O.V."/>
            <person name="Ravin N.V."/>
        </authorList>
    </citation>
    <scope>NUCLEOTIDE SEQUENCE</scope>
    <source>
        <strain evidence="7">Bu02</strain>
    </source>
</reference>
<dbReference type="PRINTS" id="PR00335">
    <property type="entry name" value="KUPTAKETRKA"/>
</dbReference>
<dbReference type="Pfam" id="PF02080">
    <property type="entry name" value="TrkA_C"/>
    <property type="match status" value="1"/>
</dbReference>
<keyword evidence="2" id="KW-0406">Ion transport</keyword>
<evidence type="ECO:0000256" key="4">
    <source>
        <dbReference type="ARBA" id="ARBA00023027"/>
    </source>
</evidence>
<dbReference type="Pfam" id="PF02254">
    <property type="entry name" value="TrkA_N"/>
    <property type="match status" value="1"/>
</dbReference>
<gene>
    <name evidence="7" type="ORF">IMF26_03785</name>
</gene>